<dbReference type="CDD" id="cd15482">
    <property type="entry name" value="Sialidase_non-viral"/>
    <property type="match status" value="1"/>
</dbReference>
<evidence type="ECO:0000256" key="1">
    <source>
        <dbReference type="SAM" id="MobiDB-lite"/>
    </source>
</evidence>
<evidence type="ECO:0000313" key="4">
    <source>
        <dbReference type="Proteomes" id="UP000604475"/>
    </source>
</evidence>
<dbReference type="AlphaFoldDB" id="A0A937RBP9"/>
<feature type="signal peptide" evidence="2">
    <location>
        <begin position="1"/>
        <end position="24"/>
    </location>
</feature>
<keyword evidence="2" id="KW-0732">Signal</keyword>
<feature type="chain" id="PRO_5037003921" evidence="2">
    <location>
        <begin position="25"/>
        <end position="444"/>
    </location>
</feature>
<reference evidence="3" key="1">
    <citation type="submission" date="2020-12" db="EMBL/GenBank/DDBJ databases">
        <title>Genomic characterization of non-nitrogen-fixing Frankia strains.</title>
        <authorList>
            <person name="Carlos-Shanley C."/>
            <person name="Guerra T."/>
            <person name="Hahn D."/>
        </authorList>
    </citation>
    <scope>NUCLEOTIDE SEQUENCE</scope>
    <source>
        <strain evidence="3">CN6</strain>
    </source>
</reference>
<dbReference type="EMBL" id="JAEACQ010000215">
    <property type="protein sequence ID" value="MBL7629151.1"/>
    <property type="molecule type" value="Genomic_DNA"/>
</dbReference>
<feature type="region of interest" description="Disordered" evidence="1">
    <location>
        <begin position="29"/>
        <end position="59"/>
    </location>
</feature>
<comment type="caution">
    <text evidence="3">The sequence shown here is derived from an EMBL/GenBank/DDBJ whole genome shotgun (WGS) entry which is preliminary data.</text>
</comment>
<sequence>MPTLGLGTILGIAVVLVLPASAGAQTVATAGASGSPGKAITEVNVTNDPARDNGQPEVAVNPKNRDNLVVISTDHRPGARTATADKYHCFVGYSHDGGVRWTEAAWPYGDRAMCGDPNLAVDSRGVFYVAFNRLGCAPGQPEPPTPGGCNGVPNHLAISKSYDGGRTWSAPIDTPLLIAVTPRLRIDAANGDVYAVGQDAAGKIAVSVSKNGGATWSAPGVLPAQPFGTQIAVQRGTLAAATGVAVTFDNGTPVFTGTDVIFYTSRDGGATFTAFPVTTTNGTPVTPPTGPSLPNLTAGSTDPVPWVSADPTRNGRFALMIPRGDTLEVYSTENSGAKWTGPAVIPAAGAVKPWMDFGPTGTLGVVWRTSAVDAYSAVSSNHGKTFSKPLRVNKVTQPATPAEGDEFSRIVVTDKYAYVSWSDGRNGPTPDGVVARVPLSFYKK</sequence>
<evidence type="ECO:0000256" key="2">
    <source>
        <dbReference type="SAM" id="SignalP"/>
    </source>
</evidence>
<dbReference type="SUPFAM" id="SSF110296">
    <property type="entry name" value="Oligoxyloglucan reducing end-specific cellobiohydrolase"/>
    <property type="match status" value="1"/>
</dbReference>
<dbReference type="Proteomes" id="UP000604475">
    <property type="component" value="Unassembled WGS sequence"/>
</dbReference>
<proteinExistence type="predicted"/>
<dbReference type="SUPFAM" id="SSF50939">
    <property type="entry name" value="Sialidases"/>
    <property type="match status" value="1"/>
</dbReference>
<organism evidence="3 4">
    <name type="scientific">Frankia nepalensis</name>
    <dbReference type="NCBI Taxonomy" id="1836974"/>
    <lineage>
        <taxon>Bacteria</taxon>
        <taxon>Bacillati</taxon>
        <taxon>Actinomycetota</taxon>
        <taxon>Actinomycetes</taxon>
        <taxon>Frankiales</taxon>
        <taxon>Frankiaceae</taxon>
        <taxon>Frankia</taxon>
    </lineage>
</organism>
<dbReference type="Gene3D" id="2.120.10.10">
    <property type="match status" value="2"/>
</dbReference>
<evidence type="ECO:0000313" key="3">
    <source>
        <dbReference type="EMBL" id="MBL7629151.1"/>
    </source>
</evidence>
<feature type="region of interest" description="Disordered" evidence="1">
    <location>
        <begin position="281"/>
        <end position="303"/>
    </location>
</feature>
<dbReference type="InterPro" id="IPR036278">
    <property type="entry name" value="Sialidase_sf"/>
</dbReference>
<protein>
    <submittedName>
        <fullName evidence="3">Exo-alpha-sialidase</fullName>
    </submittedName>
</protein>
<name>A0A937RBP9_9ACTN</name>
<accession>A0A937RBP9</accession>
<dbReference type="RefSeq" id="WP_203008376.1">
    <property type="nucleotide sequence ID" value="NZ_JADWYU010000383.1"/>
</dbReference>
<gene>
    <name evidence="3" type="ORF">I7412_18690</name>
</gene>
<keyword evidence="4" id="KW-1185">Reference proteome</keyword>